<sequence>MATTNHYDLIVLGDHVAGLVAAALVARRGKRVLVIPQGPIDGHYRLNRRPFALDPAPVLHASCPAVRRVFEELGLWTQSRRELRPMAGMMHWALAGARLDEVLASTAGAGVASAVEGADGPRAWTESLADEAAREWPGVPAASAWALRRQWSDATDALFDELLASDNALVADGFWARRFLGRVASQLPPDNLDELEPLPAAHPLRAQARALEPWVQHLAPAQLGKAASLRIAGLWGRPGGPLDRPGGVASLREQLIQRIQLKSGEVKPKLRVAEVLIKRGRVTGVSLLGKRDRYGCDHMLIACDPRRLLDGALVPETLPKPLLVSLAAIHGAAYRYLLHLDLDARGLGPGLEGLTVCLPASAGDYAAKAGVGTTYVRVGESGRSELRPVAIVRVVGPSEDPSELRERVLDDLEVRGVLPFARPWIRLMHSPHDGRGATDGEGRALASLGSDTALSLPMDPLYAVDGAVPSLGVGLLPHSSGVKNLHFASRLTYPGLGLEGEFTAAWAAAGAVAQAGRSGLGRNLFLGRGNRG</sequence>
<dbReference type="InterPro" id="IPR036188">
    <property type="entry name" value="FAD/NAD-bd_sf"/>
</dbReference>
<dbReference type="OrthoDB" id="5486250at2"/>
<organism evidence="1 2">
    <name type="scientific">Plesiocystis pacifica SIR-1</name>
    <dbReference type="NCBI Taxonomy" id="391625"/>
    <lineage>
        <taxon>Bacteria</taxon>
        <taxon>Pseudomonadati</taxon>
        <taxon>Myxococcota</taxon>
        <taxon>Polyangia</taxon>
        <taxon>Nannocystales</taxon>
        <taxon>Nannocystaceae</taxon>
        <taxon>Plesiocystis</taxon>
    </lineage>
</organism>
<accession>A6G518</accession>
<dbReference type="EMBL" id="ABCS01000023">
    <property type="protein sequence ID" value="EDM79110.1"/>
    <property type="molecule type" value="Genomic_DNA"/>
</dbReference>
<dbReference type="Proteomes" id="UP000005801">
    <property type="component" value="Unassembled WGS sequence"/>
</dbReference>
<dbReference type="eggNOG" id="COG1233">
    <property type="taxonomic scope" value="Bacteria"/>
</dbReference>
<evidence type="ECO:0000313" key="1">
    <source>
        <dbReference type="EMBL" id="EDM79110.1"/>
    </source>
</evidence>
<comment type="caution">
    <text evidence="1">The sequence shown here is derived from an EMBL/GenBank/DDBJ whole genome shotgun (WGS) entry which is preliminary data.</text>
</comment>
<dbReference type="AlphaFoldDB" id="A6G518"/>
<proteinExistence type="predicted"/>
<protein>
    <recommendedName>
        <fullName evidence="3">FAD dependent oxidoreductase</fullName>
    </recommendedName>
</protein>
<reference evidence="1 2" key="1">
    <citation type="submission" date="2007-06" db="EMBL/GenBank/DDBJ databases">
        <authorList>
            <person name="Shimkets L."/>
            <person name="Ferriera S."/>
            <person name="Johnson J."/>
            <person name="Kravitz S."/>
            <person name="Beeson K."/>
            <person name="Sutton G."/>
            <person name="Rogers Y.-H."/>
            <person name="Friedman R."/>
            <person name="Frazier M."/>
            <person name="Venter J.C."/>
        </authorList>
    </citation>
    <scope>NUCLEOTIDE SEQUENCE [LARGE SCALE GENOMIC DNA]</scope>
    <source>
        <strain evidence="1 2">SIR-1</strain>
    </source>
</reference>
<evidence type="ECO:0008006" key="3">
    <source>
        <dbReference type="Google" id="ProtNLM"/>
    </source>
</evidence>
<dbReference type="SUPFAM" id="SSF51905">
    <property type="entry name" value="FAD/NAD(P)-binding domain"/>
    <property type="match status" value="1"/>
</dbReference>
<evidence type="ECO:0000313" key="2">
    <source>
        <dbReference type="Proteomes" id="UP000005801"/>
    </source>
</evidence>
<dbReference type="RefSeq" id="WP_006971817.1">
    <property type="nucleotide sequence ID" value="NZ_ABCS01000023.1"/>
</dbReference>
<keyword evidence="2" id="KW-1185">Reference proteome</keyword>
<gene>
    <name evidence="1" type="ORF">PPSIR1_10920</name>
</gene>
<dbReference type="Gene3D" id="3.50.50.60">
    <property type="entry name" value="FAD/NAD(P)-binding domain"/>
    <property type="match status" value="1"/>
</dbReference>
<dbReference type="STRING" id="391625.PPSIR1_10920"/>
<name>A6G518_9BACT</name>